<accession>A0A3D9HFI1</accession>
<keyword evidence="1" id="KW-0732">Signal</keyword>
<feature type="signal peptide" evidence="1">
    <location>
        <begin position="1"/>
        <end position="24"/>
    </location>
</feature>
<dbReference type="EMBL" id="QRDW01000008">
    <property type="protein sequence ID" value="RED48001.1"/>
    <property type="molecule type" value="Genomic_DNA"/>
</dbReference>
<sequence>MLIKALPIPFFALTFLLPSAQANAADVITLTQTACQFIESENGVDHQYKSSKKADCEAINAKTGTGRLQSAKPITLKAGRYTFRVTNRDVPYELGFWIRDKDYDWKNPLHKLTKTSVSGGGLTSGTSRDYAVDLAPGEYLYSCPLNTTPDYKLIVTE</sequence>
<dbReference type="OrthoDB" id="9807821at2"/>
<protein>
    <submittedName>
        <fullName evidence="2">Uncharacterized protein</fullName>
    </submittedName>
</protein>
<dbReference type="AlphaFoldDB" id="A0A3D9HFI1"/>
<proteinExistence type="predicted"/>
<evidence type="ECO:0000256" key="1">
    <source>
        <dbReference type="SAM" id="SignalP"/>
    </source>
</evidence>
<dbReference type="RefSeq" id="WP_115937638.1">
    <property type="nucleotide sequence ID" value="NZ_QRDW01000008.1"/>
</dbReference>
<name>A0A3D9HFI1_9PROT</name>
<organism evidence="2 3">
    <name type="scientific">Aestuariispira insulae</name>
    <dbReference type="NCBI Taxonomy" id="1461337"/>
    <lineage>
        <taxon>Bacteria</taxon>
        <taxon>Pseudomonadati</taxon>
        <taxon>Pseudomonadota</taxon>
        <taxon>Alphaproteobacteria</taxon>
        <taxon>Rhodospirillales</taxon>
        <taxon>Kiloniellaceae</taxon>
        <taxon>Aestuariispira</taxon>
    </lineage>
</organism>
<gene>
    <name evidence="2" type="ORF">DFP90_10818</name>
</gene>
<evidence type="ECO:0000313" key="3">
    <source>
        <dbReference type="Proteomes" id="UP000256845"/>
    </source>
</evidence>
<evidence type="ECO:0000313" key="2">
    <source>
        <dbReference type="EMBL" id="RED48001.1"/>
    </source>
</evidence>
<reference evidence="2 3" key="1">
    <citation type="submission" date="2018-07" db="EMBL/GenBank/DDBJ databases">
        <title>Genomic Encyclopedia of Type Strains, Phase III (KMG-III): the genomes of soil and plant-associated and newly described type strains.</title>
        <authorList>
            <person name="Whitman W."/>
        </authorList>
    </citation>
    <scope>NUCLEOTIDE SEQUENCE [LARGE SCALE GENOMIC DNA]</scope>
    <source>
        <strain evidence="2 3">CECT 8488</strain>
    </source>
</reference>
<feature type="chain" id="PRO_5017538020" evidence="1">
    <location>
        <begin position="25"/>
        <end position="157"/>
    </location>
</feature>
<keyword evidence="3" id="KW-1185">Reference proteome</keyword>
<dbReference type="Proteomes" id="UP000256845">
    <property type="component" value="Unassembled WGS sequence"/>
</dbReference>
<comment type="caution">
    <text evidence="2">The sequence shown here is derived from an EMBL/GenBank/DDBJ whole genome shotgun (WGS) entry which is preliminary data.</text>
</comment>